<reference evidence="10 11" key="1">
    <citation type="journal article" date="2018" name="PLoS ONE">
        <title>The draft genome of Kipferlia bialata reveals reductive genome evolution in fornicate parasites.</title>
        <authorList>
            <person name="Tanifuji G."/>
            <person name="Takabayashi S."/>
            <person name="Kume K."/>
            <person name="Takagi M."/>
            <person name="Nakayama T."/>
            <person name="Kamikawa R."/>
            <person name="Inagaki Y."/>
            <person name="Hashimoto T."/>
        </authorList>
    </citation>
    <scope>NUCLEOTIDE SEQUENCE [LARGE SCALE GENOMIC DNA]</scope>
    <source>
        <strain evidence="10">NY0173</strain>
    </source>
</reference>
<evidence type="ECO:0000256" key="1">
    <source>
        <dbReference type="ARBA" id="ARBA00004370"/>
    </source>
</evidence>
<dbReference type="EMBL" id="BDIP01004548">
    <property type="protein sequence ID" value="GIQ88950.1"/>
    <property type="molecule type" value="Genomic_DNA"/>
</dbReference>
<dbReference type="InterPro" id="IPR029787">
    <property type="entry name" value="Nucleotide_cyclase"/>
</dbReference>
<dbReference type="GO" id="GO:0007168">
    <property type="term" value="P:receptor guanylyl cyclase signaling pathway"/>
    <property type="evidence" value="ECO:0007669"/>
    <property type="project" value="TreeGrafter"/>
</dbReference>
<evidence type="ECO:0000256" key="2">
    <source>
        <dbReference type="ARBA" id="ARBA00022692"/>
    </source>
</evidence>
<keyword evidence="2 8" id="KW-0812">Transmembrane</keyword>
<dbReference type="InterPro" id="IPR001054">
    <property type="entry name" value="A/G_cyclase"/>
</dbReference>
<feature type="compositionally biased region" description="Basic and acidic residues" evidence="7">
    <location>
        <begin position="258"/>
        <end position="270"/>
    </location>
</feature>
<dbReference type="AlphaFoldDB" id="A0A9K3GNN7"/>
<keyword evidence="11" id="KW-1185">Reference proteome</keyword>
<gene>
    <name evidence="10" type="ORF">KIPB_011308</name>
</gene>
<feature type="transmembrane region" description="Helical" evidence="8">
    <location>
        <begin position="41"/>
        <end position="61"/>
    </location>
</feature>
<protein>
    <recommendedName>
        <fullName evidence="9">Guanylate cyclase domain-containing protein</fullName>
    </recommendedName>
</protein>
<feature type="transmembrane region" description="Helical" evidence="8">
    <location>
        <begin position="127"/>
        <end position="145"/>
    </location>
</feature>
<dbReference type="PROSITE" id="PS50125">
    <property type="entry name" value="GUANYLATE_CYCLASE_2"/>
    <property type="match status" value="1"/>
</dbReference>
<feature type="compositionally biased region" description="Acidic residues" evidence="7">
    <location>
        <begin position="218"/>
        <end position="230"/>
    </location>
</feature>
<feature type="domain" description="Guanylate cyclase" evidence="9">
    <location>
        <begin position="423"/>
        <end position="458"/>
    </location>
</feature>
<dbReference type="SMART" id="SM00044">
    <property type="entry name" value="CYCc"/>
    <property type="match status" value="1"/>
</dbReference>
<evidence type="ECO:0000313" key="10">
    <source>
        <dbReference type="EMBL" id="GIQ88950.1"/>
    </source>
</evidence>
<dbReference type="GO" id="GO:0004383">
    <property type="term" value="F:guanylate cyclase activity"/>
    <property type="evidence" value="ECO:0007669"/>
    <property type="project" value="TreeGrafter"/>
</dbReference>
<keyword evidence="6" id="KW-0456">Lyase</keyword>
<feature type="non-terminal residue" evidence="10">
    <location>
        <position position="1"/>
    </location>
</feature>
<evidence type="ECO:0000256" key="7">
    <source>
        <dbReference type="SAM" id="MobiDB-lite"/>
    </source>
</evidence>
<keyword evidence="3" id="KW-0547">Nucleotide-binding</keyword>
<keyword evidence="5 8" id="KW-0472">Membrane</keyword>
<dbReference type="InterPro" id="IPR050401">
    <property type="entry name" value="Cyclic_nucleotide_synthase"/>
</dbReference>
<name>A0A9K3GNN7_9EUKA</name>
<dbReference type="GO" id="GO:0004016">
    <property type="term" value="F:adenylate cyclase activity"/>
    <property type="evidence" value="ECO:0007669"/>
    <property type="project" value="TreeGrafter"/>
</dbReference>
<evidence type="ECO:0000256" key="5">
    <source>
        <dbReference type="ARBA" id="ARBA00023136"/>
    </source>
</evidence>
<dbReference type="PANTHER" id="PTHR11920">
    <property type="entry name" value="GUANYLYL CYCLASE"/>
    <property type="match status" value="1"/>
</dbReference>
<dbReference type="GO" id="GO:0035556">
    <property type="term" value="P:intracellular signal transduction"/>
    <property type="evidence" value="ECO:0007669"/>
    <property type="project" value="InterPro"/>
</dbReference>
<evidence type="ECO:0000259" key="9">
    <source>
        <dbReference type="PROSITE" id="PS50125"/>
    </source>
</evidence>
<dbReference type="GO" id="GO:0005886">
    <property type="term" value="C:plasma membrane"/>
    <property type="evidence" value="ECO:0007669"/>
    <property type="project" value="TreeGrafter"/>
</dbReference>
<sequence>VLQRDGPRRVPSLSGGSVWDSGAESDGTIVCPCAKEHLMVLRIQCMMGGFLMAVVVSLIFVDGADFTVFPIEEVSCAASQIVTHMDFVRGLISRKTERVILVAMYLGLLLTIAVLSLWFSYPLQRQYGPLLLVACALVTTNMWRWNWAERVVLQRQAAKMNRSKRAAIYVFHSSLPVGTRRYVTQPSLLTSVYSPVETDTTLTETGGGGETLAVGPESEAEVEAEAEAEAEAERERDIDDVDSVSVSVGRDHEEEEEGKEREGQDGKTVAEESPAAPAPVLDAQEVEVGVPAQSLALADIGPGMITTEENVVIGFLGVVPTEEAIPAAAYIQNLITLMHVIDGLLMLSYTGVEKIKGSDGVLIVRVCGPSLSQAPQTEEEREQAEWEQVTRDCRLMCRFLSAVSIAANHMIGRTLNGDIIQGLRAGVACGPVTAGVLGTCELMYDVFGDTVNTAARLMSKAGAGEILVSEMVAAHVASVAMPPDGTARPQERCGHLGLVQSRPRLLFLKGKGLFPVRQVLLTKTSLHRTHRHLM</sequence>
<feature type="transmembrane region" description="Helical" evidence="8">
    <location>
        <begin position="99"/>
        <end position="121"/>
    </location>
</feature>
<dbReference type="Proteomes" id="UP000265618">
    <property type="component" value="Unassembled WGS sequence"/>
</dbReference>
<proteinExistence type="predicted"/>
<evidence type="ECO:0000256" key="6">
    <source>
        <dbReference type="ARBA" id="ARBA00023239"/>
    </source>
</evidence>
<dbReference type="GO" id="GO:0001653">
    <property type="term" value="F:peptide receptor activity"/>
    <property type="evidence" value="ECO:0007669"/>
    <property type="project" value="TreeGrafter"/>
</dbReference>
<accession>A0A9K3GNN7</accession>
<comment type="caution">
    <text evidence="10">The sequence shown here is derived from an EMBL/GenBank/DDBJ whole genome shotgun (WGS) entry which is preliminary data.</text>
</comment>
<dbReference type="OrthoDB" id="1890790at2759"/>
<dbReference type="SUPFAM" id="SSF55073">
    <property type="entry name" value="Nucleotide cyclase"/>
    <property type="match status" value="1"/>
</dbReference>
<evidence type="ECO:0000256" key="3">
    <source>
        <dbReference type="ARBA" id="ARBA00022741"/>
    </source>
</evidence>
<evidence type="ECO:0000256" key="8">
    <source>
        <dbReference type="SAM" id="Phobius"/>
    </source>
</evidence>
<dbReference type="CDD" id="cd07302">
    <property type="entry name" value="CHD"/>
    <property type="match status" value="1"/>
</dbReference>
<keyword evidence="4 8" id="KW-1133">Transmembrane helix</keyword>
<evidence type="ECO:0000313" key="11">
    <source>
        <dbReference type="Proteomes" id="UP000265618"/>
    </source>
</evidence>
<evidence type="ECO:0000256" key="4">
    <source>
        <dbReference type="ARBA" id="ARBA00022989"/>
    </source>
</evidence>
<dbReference type="PANTHER" id="PTHR11920:SF335">
    <property type="entry name" value="GUANYLATE CYCLASE"/>
    <property type="match status" value="1"/>
</dbReference>
<feature type="non-terminal residue" evidence="10">
    <location>
        <position position="534"/>
    </location>
</feature>
<comment type="subcellular location">
    <subcellularLocation>
        <location evidence="1">Membrane</location>
    </subcellularLocation>
</comment>
<feature type="region of interest" description="Disordered" evidence="7">
    <location>
        <begin position="199"/>
        <end position="280"/>
    </location>
</feature>
<organism evidence="10 11">
    <name type="scientific">Kipferlia bialata</name>
    <dbReference type="NCBI Taxonomy" id="797122"/>
    <lineage>
        <taxon>Eukaryota</taxon>
        <taxon>Metamonada</taxon>
        <taxon>Carpediemonas-like organisms</taxon>
        <taxon>Kipferlia</taxon>
    </lineage>
</organism>
<dbReference type="GO" id="GO:0000166">
    <property type="term" value="F:nucleotide binding"/>
    <property type="evidence" value="ECO:0007669"/>
    <property type="project" value="UniProtKB-KW"/>
</dbReference>
<dbReference type="Gene3D" id="3.30.70.1230">
    <property type="entry name" value="Nucleotide cyclase"/>
    <property type="match status" value="1"/>
</dbReference>
<feature type="region of interest" description="Disordered" evidence="7">
    <location>
        <begin position="1"/>
        <end position="23"/>
    </location>
</feature>
<dbReference type="Pfam" id="PF00211">
    <property type="entry name" value="Guanylate_cyc"/>
    <property type="match status" value="1"/>
</dbReference>